<accession>A0A7W6IJ22</accession>
<dbReference type="NCBIfam" id="TIGR00229">
    <property type="entry name" value="sensory_box"/>
    <property type="match status" value="1"/>
</dbReference>
<keyword evidence="13 15" id="KW-0472">Membrane</keyword>
<dbReference type="InterPro" id="IPR000014">
    <property type="entry name" value="PAS"/>
</dbReference>
<dbReference type="InterPro" id="IPR003660">
    <property type="entry name" value="HAMP_dom"/>
</dbReference>
<dbReference type="PIRSF" id="PIRSF037532">
    <property type="entry name" value="STHK_NtrY"/>
    <property type="match status" value="1"/>
</dbReference>
<dbReference type="InterPro" id="IPR003594">
    <property type="entry name" value="HATPase_dom"/>
</dbReference>
<dbReference type="Gene3D" id="3.30.565.10">
    <property type="entry name" value="Histidine kinase-like ATPase, C-terminal domain"/>
    <property type="match status" value="1"/>
</dbReference>
<dbReference type="CDD" id="cd00082">
    <property type="entry name" value="HisKA"/>
    <property type="match status" value="1"/>
</dbReference>
<feature type="domain" description="PAS" evidence="17">
    <location>
        <begin position="413"/>
        <end position="466"/>
    </location>
</feature>
<evidence type="ECO:0000256" key="14">
    <source>
        <dbReference type="SAM" id="MobiDB-lite"/>
    </source>
</evidence>
<dbReference type="InterPro" id="IPR004358">
    <property type="entry name" value="Sig_transdc_His_kin-like_C"/>
</dbReference>
<comment type="catalytic activity">
    <reaction evidence="1">
        <text>ATP + protein L-histidine = ADP + protein N-phospho-L-histidine.</text>
        <dbReference type="EC" id="2.7.13.3"/>
    </reaction>
</comment>
<dbReference type="InterPro" id="IPR005467">
    <property type="entry name" value="His_kinase_dom"/>
</dbReference>
<dbReference type="InterPro" id="IPR017232">
    <property type="entry name" value="NtrY"/>
</dbReference>
<dbReference type="SUPFAM" id="SSF55874">
    <property type="entry name" value="ATPase domain of HSP90 chaperone/DNA topoisomerase II/histidine kinase"/>
    <property type="match status" value="1"/>
</dbReference>
<keyword evidence="11 15" id="KW-1133">Transmembrane helix</keyword>
<dbReference type="AlphaFoldDB" id="A0A7W6IJ22"/>
<dbReference type="PROSITE" id="PS50109">
    <property type="entry name" value="HIS_KIN"/>
    <property type="match status" value="1"/>
</dbReference>
<evidence type="ECO:0000256" key="2">
    <source>
        <dbReference type="ARBA" id="ARBA00004651"/>
    </source>
</evidence>
<dbReference type="InterPro" id="IPR035965">
    <property type="entry name" value="PAS-like_dom_sf"/>
</dbReference>
<keyword evidence="8" id="KW-0547">Nucleotide-binding</keyword>
<dbReference type="Gene3D" id="3.30.450.20">
    <property type="entry name" value="PAS domain"/>
    <property type="match status" value="1"/>
</dbReference>
<evidence type="ECO:0000256" key="13">
    <source>
        <dbReference type="ARBA" id="ARBA00023136"/>
    </source>
</evidence>
<evidence type="ECO:0000259" key="18">
    <source>
        <dbReference type="PROSITE" id="PS50885"/>
    </source>
</evidence>
<dbReference type="InterPro" id="IPR013767">
    <property type="entry name" value="PAS_fold"/>
</dbReference>
<feature type="transmembrane region" description="Helical" evidence="15">
    <location>
        <begin position="51"/>
        <end position="74"/>
    </location>
</feature>
<evidence type="ECO:0000256" key="1">
    <source>
        <dbReference type="ARBA" id="ARBA00000085"/>
    </source>
</evidence>
<evidence type="ECO:0000259" key="16">
    <source>
        <dbReference type="PROSITE" id="PS50109"/>
    </source>
</evidence>
<dbReference type="Pfam" id="PF00989">
    <property type="entry name" value="PAS"/>
    <property type="match status" value="1"/>
</dbReference>
<dbReference type="SUPFAM" id="SSF55785">
    <property type="entry name" value="PYP-like sensor domain (PAS domain)"/>
    <property type="match status" value="1"/>
</dbReference>
<dbReference type="Proteomes" id="UP000547011">
    <property type="component" value="Unassembled WGS sequence"/>
</dbReference>
<keyword evidence="12" id="KW-0902">Two-component regulatory system</keyword>
<reference evidence="19 20" key="1">
    <citation type="submission" date="2020-08" db="EMBL/GenBank/DDBJ databases">
        <title>Genomic Encyclopedia of Type Strains, Phase IV (KMG-IV): sequencing the most valuable type-strain genomes for metagenomic binning, comparative biology and taxonomic classification.</title>
        <authorList>
            <person name="Goeker M."/>
        </authorList>
    </citation>
    <scope>NUCLEOTIDE SEQUENCE [LARGE SCALE GENOMIC DNA]</scope>
    <source>
        <strain evidence="19 20">DSM 23447</strain>
    </source>
</reference>
<dbReference type="InterPro" id="IPR003661">
    <property type="entry name" value="HisK_dim/P_dom"/>
</dbReference>
<keyword evidence="7 15" id="KW-0812">Transmembrane</keyword>
<dbReference type="PANTHER" id="PTHR43065:SF10">
    <property type="entry name" value="PEROXIDE STRESS-ACTIVATED HISTIDINE KINASE MAK3"/>
    <property type="match status" value="1"/>
</dbReference>
<dbReference type="Gene3D" id="6.10.340.10">
    <property type="match status" value="1"/>
</dbReference>
<keyword evidence="4" id="KW-1003">Cell membrane</keyword>
<comment type="subcellular location">
    <subcellularLocation>
        <location evidence="2">Cell membrane</location>
        <topology evidence="2">Multi-pass membrane protein</topology>
    </subcellularLocation>
</comment>
<dbReference type="Pfam" id="PF00512">
    <property type="entry name" value="HisKA"/>
    <property type="match status" value="1"/>
</dbReference>
<name>A0A7W6IJ22_9HYPH</name>
<feature type="region of interest" description="Disordered" evidence="14">
    <location>
        <begin position="768"/>
        <end position="791"/>
    </location>
</feature>
<feature type="domain" description="Histidine kinase" evidence="16">
    <location>
        <begin position="538"/>
        <end position="760"/>
    </location>
</feature>
<evidence type="ECO:0000256" key="10">
    <source>
        <dbReference type="ARBA" id="ARBA00022840"/>
    </source>
</evidence>
<dbReference type="RefSeq" id="WP_183309352.1">
    <property type="nucleotide sequence ID" value="NZ_JACIEW010000001.1"/>
</dbReference>
<dbReference type="GO" id="GO:0005524">
    <property type="term" value="F:ATP binding"/>
    <property type="evidence" value="ECO:0007669"/>
    <property type="project" value="UniProtKB-KW"/>
</dbReference>
<evidence type="ECO:0000256" key="7">
    <source>
        <dbReference type="ARBA" id="ARBA00022692"/>
    </source>
</evidence>
<dbReference type="Pfam" id="PF19312">
    <property type="entry name" value="NtrY_N"/>
    <property type="match status" value="1"/>
</dbReference>
<evidence type="ECO:0000256" key="6">
    <source>
        <dbReference type="ARBA" id="ARBA00022679"/>
    </source>
</evidence>
<dbReference type="Pfam" id="PF00672">
    <property type="entry name" value="HAMP"/>
    <property type="match status" value="1"/>
</dbReference>
<dbReference type="InterPro" id="IPR036097">
    <property type="entry name" value="HisK_dim/P_sf"/>
</dbReference>
<gene>
    <name evidence="19" type="ORF">GGR20_000168</name>
</gene>
<dbReference type="InterPro" id="IPR045671">
    <property type="entry name" value="NtrY-like_N"/>
</dbReference>
<keyword evidence="6 19" id="KW-0808">Transferase</keyword>
<comment type="caution">
    <text evidence="19">The sequence shown here is derived from an EMBL/GenBank/DDBJ whole genome shotgun (WGS) entry which is preliminary data.</text>
</comment>
<dbReference type="Gene3D" id="1.10.287.130">
    <property type="match status" value="1"/>
</dbReference>
<evidence type="ECO:0000256" key="12">
    <source>
        <dbReference type="ARBA" id="ARBA00023012"/>
    </source>
</evidence>
<evidence type="ECO:0000256" key="11">
    <source>
        <dbReference type="ARBA" id="ARBA00022989"/>
    </source>
</evidence>
<evidence type="ECO:0000256" key="5">
    <source>
        <dbReference type="ARBA" id="ARBA00022553"/>
    </source>
</evidence>
<dbReference type="EMBL" id="JACIEW010000001">
    <property type="protein sequence ID" value="MBB4050550.1"/>
    <property type="molecule type" value="Genomic_DNA"/>
</dbReference>
<feature type="transmembrane region" description="Helical" evidence="15">
    <location>
        <begin position="86"/>
        <end position="110"/>
    </location>
</feature>
<dbReference type="GO" id="GO:0005886">
    <property type="term" value="C:plasma membrane"/>
    <property type="evidence" value="ECO:0007669"/>
    <property type="project" value="UniProtKB-SubCell"/>
</dbReference>
<dbReference type="PROSITE" id="PS50112">
    <property type="entry name" value="PAS"/>
    <property type="match status" value="1"/>
</dbReference>
<keyword evidence="5" id="KW-0597">Phosphoprotein</keyword>
<evidence type="ECO:0000256" key="4">
    <source>
        <dbReference type="ARBA" id="ARBA00022475"/>
    </source>
</evidence>
<dbReference type="CDD" id="cd00130">
    <property type="entry name" value="PAS"/>
    <property type="match status" value="1"/>
</dbReference>
<proteinExistence type="predicted"/>
<keyword evidence="10" id="KW-0067">ATP-binding</keyword>
<dbReference type="EC" id="2.7.13.3" evidence="3"/>
<dbReference type="PROSITE" id="PS50885">
    <property type="entry name" value="HAMP"/>
    <property type="match status" value="1"/>
</dbReference>
<dbReference type="PRINTS" id="PR00344">
    <property type="entry name" value="BCTRLSENSOR"/>
</dbReference>
<protein>
    <recommendedName>
        <fullName evidence="3">histidine kinase</fullName>
        <ecNumber evidence="3">2.7.13.3</ecNumber>
    </recommendedName>
</protein>
<dbReference type="GO" id="GO:0000155">
    <property type="term" value="F:phosphorelay sensor kinase activity"/>
    <property type="evidence" value="ECO:0007669"/>
    <property type="project" value="InterPro"/>
</dbReference>
<dbReference type="SMART" id="SM00388">
    <property type="entry name" value="HisKA"/>
    <property type="match status" value="1"/>
</dbReference>
<feature type="transmembrane region" description="Helical" evidence="15">
    <location>
        <begin position="326"/>
        <end position="347"/>
    </location>
</feature>
<dbReference type="SMART" id="SM00387">
    <property type="entry name" value="HATPase_c"/>
    <property type="match status" value="1"/>
</dbReference>
<evidence type="ECO:0000256" key="15">
    <source>
        <dbReference type="SAM" id="Phobius"/>
    </source>
</evidence>
<organism evidence="19 20">
    <name type="scientific">Devosia subaequoris</name>
    <dbReference type="NCBI Taxonomy" id="395930"/>
    <lineage>
        <taxon>Bacteria</taxon>
        <taxon>Pseudomonadati</taxon>
        <taxon>Pseudomonadota</taxon>
        <taxon>Alphaproteobacteria</taxon>
        <taxon>Hyphomicrobiales</taxon>
        <taxon>Devosiaceae</taxon>
        <taxon>Devosia</taxon>
    </lineage>
</organism>
<keyword evidence="9 19" id="KW-0418">Kinase</keyword>
<evidence type="ECO:0000256" key="3">
    <source>
        <dbReference type="ARBA" id="ARBA00012438"/>
    </source>
</evidence>
<dbReference type="PANTHER" id="PTHR43065">
    <property type="entry name" value="SENSOR HISTIDINE KINASE"/>
    <property type="match status" value="1"/>
</dbReference>
<evidence type="ECO:0000313" key="20">
    <source>
        <dbReference type="Proteomes" id="UP000547011"/>
    </source>
</evidence>
<dbReference type="Pfam" id="PF02518">
    <property type="entry name" value="HATPase_c"/>
    <property type="match status" value="1"/>
</dbReference>
<dbReference type="SUPFAM" id="SSF158472">
    <property type="entry name" value="HAMP domain-like"/>
    <property type="match status" value="1"/>
</dbReference>
<dbReference type="InterPro" id="IPR036890">
    <property type="entry name" value="HATPase_C_sf"/>
</dbReference>
<evidence type="ECO:0000313" key="19">
    <source>
        <dbReference type="EMBL" id="MBB4050550.1"/>
    </source>
</evidence>
<evidence type="ECO:0000256" key="9">
    <source>
        <dbReference type="ARBA" id="ARBA00022777"/>
    </source>
</evidence>
<dbReference type="CDD" id="cd06225">
    <property type="entry name" value="HAMP"/>
    <property type="match status" value="1"/>
</dbReference>
<evidence type="ECO:0000256" key="8">
    <source>
        <dbReference type="ARBA" id="ARBA00022741"/>
    </source>
</evidence>
<evidence type="ECO:0000259" key="17">
    <source>
        <dbReference type="PROSITE" id="PS50112"/>
    </source>
</evidence>
<keyword evidence="20" id="KW-1185">Reference proteome</keyword>
<dbReference type="GO" id="GO:0006355">
    <property type="term" value="P:regulation of DNA-templated transcription"/>
    <property type="evidence" value="ECO:0007669"/>
    <property type="project" value="InterPro"/>
</dbReference>
<dbReference type="SMART" id="SM00091">
    <property type="entry name" value="PAS"/>
    <property type="match status" value="1"/>
</dbReference>
<dbReference type="SMART" id="SM00304">
    <property type="entry name" value="HAMP"/>
    <property type="match status" value="1"/>
</dbReference>
<sequence length="791" mass="87098">MTTIIVEAEETTQPMADLVSANEHQGAPAAGESPAGRRGLLRIQQNHSLRVLGFVVVFASVLMSSASFFILSGVTNIEPSPTVWTVIWVVTGLLVLLVIALVVTEAVLLFQARLRGVPGAGLQVRMVAMFAFVAAVPAALVAVVATIALNQGLDQWFSERTRAMVESSRLVARSYMLEHAQVLRDDIIWVATELEQARETYEEEPVRFERILTALAVTRSLPFTALIDRSGETLMRAQINVAGAYPKLPAGVTDGVVEGIPTPIAPGSTQFVGSVVKLRGYDETFLFVARPVDAEVLEYMRLTDENITEYREYASSRLVFQITFTIMYVGLAVVLLLAALWIGIALANRFVDPIRNLMIASRRVSSGDLDVQVPVQEGRGDLRDLSNGFNRMTQQLKTQRLDLLKANEVNEKRRQFTEAVVEGVSAGIIGLDPYGAVTLVNARACEMLGRTEIELMGEPMDKIMPELAATLDKAKSARRGQVRDQIQLGNETDRRIYQVQLTREGSITESKGYVLTFDDITDLESAQRTSAWADVARRIAHEIKNPLTPIQLSAERLRRRYGSKLEDDRDVFDKCINTIVRQVGDIGRMVDEFSAFARMPESVPETADLSDVIRQAVFLESVRLPEVNINTVLPDETIMAWFDTRLVSQSLTNLIKNAVEAFEGIPLSGDWQPTITVEAHLEGNHARVSVSDNGKGWPAENRQRLLEPYMTTREKGTGLGLAIVARIIEQHGGIVELIDAEPDPRGRVGACVTFTLPLHSPAMNTTETGAAAADDNPVQKEEPQLPAVVHK</sequence>
<dbReference type="SUPFAM" id="SSF47384">
    <property type="entry name" value="Homodimeric domain of signal transducing histidine kinase"/>
    <property type="match status" value="1"/>
</dbReference>
<feature type="transmembrane region" description="Helical" evidence="15">
    <location>
        <begin position="122"/>
        <end position="149"/>
    </location>
</feature>
<feature type="domain" description="HAMP" evidence="18">
    <location>
        <begin position="348"/>
        <end position="401"/>
    </location>
</feature>